<evidence type="ECO:0000256" key="3">
    <source>
        <dbReference type="ARBA" id="ARBA00022448"/>
    </source>
</evidence>
<evidence type="ECO:0000313" key="15">
    <source>
        <dbReference type="Proteomes" id="UP000038045"/>
    </source>
</evidence>
<keyword evidence="5 13" id="KW-0812">Transmembrane</keyword>
<organism evidence="15 16">
    <name type="scientific">Parastrongyloides trichosuri</name>
    <name type="common">Possum-specific nematode worm</name>
    <dbReference type="NCBI Taxonomy" id="131310"/>
    <lineage>
        <taxon>Eukaryota</taxon>
        <taxon>Metazoa</taxon>
        <taxon>Ecdysozoa</taxon>
        <taxon>Nematoda</taxon>
        <taxon>Chromadorea</taxon>
        <taxon>Rhabditida</taxon>
        <taxon>Tylenchina</taxon>
        <taxon>Panagrolaimomorpha</taxon>
        <taxon>Strongyloidoidea</taxon>
        <taxon>Strongyloididae</taxon>
        <taxon>Parastrongyloides</taxon>
    </lineage>
</organism>
<accession>A0A0N5A6N9</accession>
<protein>
    <submittedName>
        <fullName evidence="16">Acid-sensing ion channel 1</fullName>
    </submittedName>
</protein>
<dbReference type="InterPro" id="IPR001873">
    <property type="entry name" value="ENaC"/>
</dbReference>
<dbReference type="GO" id="GO:0015280">
    <property type="term" value="F:ligand-gated sodium channel activity"/>
    <property type="evidence" value="ECO:0007669"/>
    <property type="project" value="TreeGrafter"/>
</dbReference>
<dbReference type="Gene3D" id="1.10.287.770">
    <property type="entry name" value="YojJ-like"/>
    <property type="match status" value="1"/>
</dbReference>
<evidence type="ECO:0000256" key="9">
    <source>
        <dbReference type="ARBA" id="ARBA00023136"/>
    </source>
</evidence>
<name>A0A0N5A6N9_PARTI</name>
<sequence length="444" mass="50696">MEFKYTSRILVLRKADEVLFPKIIICPYFQYVYSKYGELGLDKYLNYGNSYGDYYANILKTSSFKNPEVLLENTLHITRALYGIDPGTFNGQKLEGLDKNSDAGFIYIEGILDFHYLNMRDAKSVNSSEVISNKYGECYYFSTDNNAIKKSGKDFGLSLLLHSGITGQDKVGLKDKAFGVDPVYGVHIEIYSKNSTEMTAFNTNMIPLGYEVNIPISITKEKNKKKLSGCYEYPSESEANLYNIYPDGDIDLGHKYSLSTCFTSCIKKKQESTCKYETPFRPLLEDSQINDNKCQTNECLQCSGTALYPNITNERENLVENCKCMRPCESYKYNIMPNYNKLHFKNMIKAFGWTVGIDRETLEIEMLSQYGILNIFIKDLVIKTKNEEIEKQASNFFSDLGNNLGLLLGIGLFNIVEIIFCLVLICSNRIITYYKFKSFTLSSS</sequence>
<evidence type="ECO:0000313" key="16">
    <source>
        <dbReference type="WBParaSite" id="PTRK_0001766100.1"/>
    </source>
</evidence>
<keyword evidence="6 14" id="KW-1133">Transmembrane helix</keyword>
<evidence type="ECO:0000256" key="1">
    <source>
        <dbReference type="ARBA" id="ARBA00004141"/>
    </source>
</evidence>
<evidence type="ECO:0000256" key="14">
    <source>
        <dbReference type="SAM" id="Phobius"/>
    </source>
</evidence>
<dbReference type="PRINTS" id="PR01078">
    <property type="entry name" value="AMINACHANNEL"/>
</dbReference>
<evidence type="ECO:0000256" key="7">
    <source>
        <dbReference type="ARBA" id="ARBA00023053"/>
    </source>
</evidence>
<evidence type="ECO:0000256" key="8">
    <source>
        <dbReference type="ARBA" id="ARBA00023065"/>
    </source>
</evidence>
<evidence type="ECO:0000256" key="2">
    <source>
        <dbReference type="ARBA" id="ARBA00007193"/>
    </source>
</evidence>
<evidence type="ECO:0000256" key="12">
    <source>
        <dbReference type="ARBA" id="ARBA00023303"/>
    </source>
</evidence>
<dbReference type="WBParaSite" id="PTRK_0001766100.1">
    <property type="protein sequence ID" value="PTRK_0001766100.1"/>
    <property type="gene ID" value="PTRK_0001766100"/>
</dbReference>
<keyword evidence="15" id="KW-1185">Reference proteome</keyword>
<dbReference type="STRING" id="131310.A0A0N5A6N9"/>
<feature type="transmembrane region" description="Helical" evidence="14">
    <location>
        <begin position="404"/>
        <end position="427"/>
    </location>
</feature>
<evidence type="ECO:0000256" key="10">
    <source>
        <dbReference type="ARBA" id="ARBA00023180"/>
    </source>
</evidence>
<keyword evidence="7" id="KW-0915">Sodium</keyword>
<reference evidence="16" key="1">
    <citation type="submission" date="2017-02" db="UniProtKB">
        <authorList>
            <consortium name="WormBaseParasite"/>
        </authorList>
    </citation>
    <scope>IDENTIFICATION</scope>
</reference>
<dbReference type="Proteomes" id="UP000038045">
    <property type="component" value="Unplaced"/>
</dbReference>
<dbReference type="PANTHER" id="PTHR11690">
    <property type="entry name" value="AMILORIDE-SENSITIVE SODIUM CHANNEL-RELATED"/>
    <property type="match status" value="1"/>
</dbReference>
<dbReference type="PANTHER" id="PTHR11690:SF244">
    <property type="entry name" value="DEGENERIN LIKE"/>
    <property type="match status" value="1"/>
</dbReference>
<keyword evidence="3 13" id="KW-0813">Transport</keyword>
<evidence type="ECO:0000256" key="4">
    <source>
        <dbReference type="ARBA" id="ARBA00022461"/>
    </source>
</evidence>
<keyword evidence="4 13" id="KW-0894">Sodium channel</keyword>
<dbReference type="Pfam" id="PF00858">
    <property type="entry name" value="ASC"/>
    <property type="match status" value="1"/>
</dbReference>
<keyword evidence="9 14" id="KW-0472">Membrane</keyword>
<comment type="subcellular location">
    <subcellularLocation>
        <location evidence="1">Membrane</location>
        <topology evidence="1">Multi-pass membrane protein</topology>
    </subcellularLocation>
</comment>
<keyword evidence="10" id="KW-0325">Glycoprotein</keyword>
<proteinExistence type="inferred from homology"/>
<keyword evidence="11 13" id="KW-0739">Sodium transport</keyword>
<dbReference type="AlphaFoldDB" id="A0A0N5A6N9"/>
<evidence type="ECO:0000256" key="6">
    <source>
        <dbReference type="ARBA" id="ARBA00022989"/>
    </source>
</evidence>
<evidence type="ECO:0000256" key="13">
    <source>
        <dbReference type="RuleBase" id="RU000679"/>
    </source>
</evidence>
<dbReference type="GO" id="GO:0005886">
    <property type="term" value="C:plasma membrane"/>
    <property type="evidence" value="ECO:0007669"/>
    <property type="project" value="TreeGrafter"/>
</dbReference>
<evidence type="ECO:0000256" key="5">
    <source>
        <dbReference type="ARBA" id="ARBA00022692"/>
    </source>
</evidence>
<keyword evidence="12 13" id="KW-0407">Ion channel</keyword>
<keyword evidence="8 13" id="KW-0406">Ion transport</keyword>
<evidence type="ECO:0000256" key="11">
    <source>
        <dbReference type="ARBA" id="ARBA00023201"/>
    </source>
</evidence>
<comment type="similarity">
    <text evidence="2 13">Belongs to the amiloride-sensitive sodium channel (TC 1.A.6) family.</text>
</comment>